<dbReference type="AlphaFoldDB" id="A0A0Q9Y2A4"/>
<reference evidence="2 3" key="1">
    <citation type="submission" date="2015-06" db="EMBL/GenBank/DDBJ databases">
        <title>Genome sequencing project of Bacillus galactosidilyticus PL133.</title>
        <authorList>
            <person name="Gaiero J."/>
            <person name="Nicol R."/>
            <person name="Habash M."/>
        </authorList>
    </citation>
    <scope>NUCLEOTIDE SEQUENCE [LARGE SCALE GENOMIC DNA]</scope>
    <source>
        <strain evidence="2 3">PL133</strain>
    </source>
</reference>
<comment type="caution">
    <text evidence="2">The sequence shown here is derived from an EMBL/GenBank/DDBJ whole genome shotgun (WGS) entry which is preliminary data.</text>
</comment>
<proteinExistence type="predicted"/>
<gene>
    <name evidence="2" type="ORF">ACA29_19220</name>
</gene>
<keyword evidence="1" id="KW-0812">Transmembrane</keyword>
<feature type="transmembrane region" description="Helical" evidence="1">
    <location>
        <begin position="6"/>
        <end position="28"/>
    </location>
</feature>
<protein>
    <submittedName>
        <fullName evidence="2">Uncharacterized protein</fullName>
    </submittedName>
</protein>
<dbReference type="PATRIC" id="fig|217031.4.peg.6502"/>
<sequence>MKKAIIISSIVIGIVFLIFVLPVVLVGYKISHEIEKVKDSFGYSNEDIIAYVEKEHGFTVENIKQ</sequence>
<keyword evidence="1" id="KW-0472">Membrane</keyword>
<accession>A0A0Q9Y2A4</accession>
<organism evidence="2 3">
    <name type="scientific">Lederbergia galactosidilytica</name>
    <dbReference type="NCBI Taxonomy" id="217031"/>
    <lineage>
        <taxon>Bacteria</taxon>
        <taxon>Bacillati</taxon>
        <taxon>Bacillota</taxon>
        <taxon>Bacilli</taxon>
        <taxon>Bacillales</taxon>
        <taxon>Bacillaceae</taxon>
        <taxon>Lederbergia</taxon>
    </lineage>
</organism>
<evidence type="ECO:0000313" key="3">
    <source>
        <dbReference type="Proteomes" id="UP000053881"/>
    </source>
</evidence>
<evidence type="ECO:0000313" key="2">
    <source>
        <dbReference type="EMBL" id="KRG11122.1"/>
    </source>
</evidence>
<name>A0A0Q9Y2A4_9BACI</name>
<dbReference type="EMBL" id="LGPB01000131">
    <property type="protein sequence ID" value="KRG11122.1"/>
    <property type="molecule type" value="Genomic_DNA"/>
</dbReference>
<keyword evidence="1" id="KW-1133">Transmembrane helix</keyword>
<dbReference type="Proteomes" id="UP000053881">
    <property type="component" value="Unassembled WGS sequence"/>
</dbReference>
<evidence type="ECO:0000256" key="1">
    <source>
        <dbReference type="SAM" id="Phobius"/>
    </source>
</evidence>